<dbReference type="Proteomes" id="UP000659344">
    <property type="component" value="Unassembled WGS sequence"/>
</dbReference>
<comment type="caution">
    <text evidence="1">The sequence shown here is derived from an EMBL/GenBank/DDBJ whole genome shotgun (WGS) entry which is preliminary data.</text>
</comment>
<proteinExistence type="predicted"/>
<evidence type="ECO:0000313" key="1">
    <source>
        <dbReference type="EMBL" id="GGH38020.1"/>
    </source>
</evidence>
<name>A0ABQ1YTC6_9BACL</name>
<gene>
    <name evidence="1" type="ORF">GCM10008013_45840</name>
</gene>
<dbReference type="EMBL" id="BMFT01000005">
    <property type="protein sequence ID" value="GGH38020.1"/>
    <property type="molecule type" value="Genomic_DNA"/>
</dbReference>
<evidence type="ECO:0008006" key="3">
    <source>
        <dbReference type="Google" id="ProtNLM"/>
    </source>
</evidence>
<dbReference type="RefSeq" id="WP_188542217.1">
    <property type="nucleotide sequence ID" value="NZ_BMFT01000005.1"/>
</dbReference>
<accession>A0ABQ1YTC6</accession>
<evidence type="ECO:0000313" key="2">
    <source>
        <dbReference type="Proteomes" id="UP000659344"/>
    </source>
</evidence>
<reference evidence="2" key="1">
    <citation type="journal article" date="2019" name="Int. J. Syst. Evol. Microbiol.">
        <title>The Global Catalogue of Microorganisms (GCM) 10K type strain sequencing project: providing services to taxonomists for standard genome sequencing and annotation.</title>
        <authorList>
            <consortium name="The Broad Institute Genomics Platform"/>
            <consortium name="The Broad Institute Genome Sequencing Center for Infectious Disease"/>
            <person name="Wu L."/>
            <person name="Ma J."/>
        </authorList>
    </citation>
    <scope>NUCLEOTIDE SEQUENCE [LARGE SCALE GENOMIC DNA]</scope>
    <source>
        <strain evidence="2">CGMCC 1.12769</strain>
    </source>
</reference>
<organism evidence="1 2">
    <name type="scientific">Paenibacillus segetis</name>
    <dbReference type="NCBI Taxonomy" id="1325360"/>
    <lineage>
        <taxon>Bacteria</taxon>
        <taxon>Bacillati</taxon>
        <taxon>Bacillota</taxon>
        <taxon>Bacilli</taxon>
        <taxon>Bacillales</taxon>
        <taxon>Paenibacillaceae</taxon>
        <taxon>Paenibacillus</taxon>
    </lineage>
</organism>
<protein>
    <recommendedName>
        <fullName evidence="3">SWIM-type domain-containing protein</fullName>
    </recommendedName>
</protein>
<sequence>MSGKSMTQGNFHMEFLPEAIRIDVSAGNKQPVHSVVFPESVLDQKVVISLVQQLQSHPLKLAALLETQPRAIADLLPLRLPWLVMKAGDESYSGSIVCSCGESHCDHLTEAVAYAESVWVNQPDQRLRMLGLTRESLLNAVLEVWAAAEPLDDAEEELLRHAGGRLDEQGGTQSEGPNIAEWLAEVGEMGRLHLPGPQFHDVEISLTAVKANYEPEPNPVPWKQLLPGVFSAAKGYSLVAAGVMQRAEKIADQIRNKPQA</sequence>
<keyword evidence="2" id="KW-1185">Reference proteome</keyword>